<evidence type="ECO:0000256" key="2">
    <source>
        <dbReference type="ARBA" id="ARBA00004651"/>
    </source>
</evidence>
<comment type="subcellular location">
    <subcellularLocation>
        <location evidence="2">Cell membrane</location>
        <topology evidence="2">Multi-pass membrane protein</topology>
    </subcellularLocation>
</comment>
<sequence length="435" mass="44459">MSLSRRVLALAVPAFAALVAQPLMMLADTWIVGHLGTVPLAGLGIGSGLLTTVTGLMIFLAYGSTSVVARQIGAGHRGRGIELGVQAMWLAGLIGATVGALTWAASPLLATALGATGEVHAQAVEYLRWSLPGLPGMLVMLAATGTFRGLADARTPLVLSIGSAALNLLLNVAFVFGLGMGIGGAGLGTALAETALGATAAVLVARKARAAGARLRPSWSEMMSSLAVGVPLLLRTVTLRFALLITTYIAAQQGVAGLAAHHVVMQVWGLLSYALDALAIAGQTIIGTALGAANAREARESTRLMTWWSVGGGAVIGVLVVLARGPVAAFFSPDDTVRTLVAWLLVVISATLPLAGFVFLLDGVLIGAGDGRYLAIAGVITLLGYAPLAFGALAVDPGRPGLTWLWLAFAVGFMGLRALTLGLRARGDHWMRLGA</sequence>
<keyword evidence="9 13" id="KW-1133">Transmembrane helix</keyword>
<gene>
    <name evidence="14" type="ORF">GCM10025789_08280</name>
</gene>
<keyword evidence="10" id="KW-0406">Ion transport</keyword>
<protein>
    <recommendedName>
        <fullName evidence="4">Probable multidrug resistance protein NorM</fullName>
    </recommendedName>
    <alternativeName>
        <fullName evidence="12">Multidrug-efflux transporter</fullName>
    </alternativeName>
</protein>
<dbReference type="NCBIfam" id="TIGR00797">
    <property type="entry name" value="matE"/>
    <property type="match status" value="1"/>
</dbReference>
<comment type="caution">
    <text evidence="14">The sequence shown here is derived from an EMBL/GenBank/DDBJ whole genome shotgun (WGS) entry which is preliminary data.</text>
</comment>
<feature type="transmembrane region" description="Helical" evidence="13">
    <location>
        <begin position="182"/>
        <end position="205"/>
    </location>
</feature>
<evidence type="ECO:0000256" key="13">
    <source>
        <dbReference type="SAM" id="Phobius"/>
    </source>
</evidence>
<dbReference type="Pfam" id="PF01554">
    <property type="entry name" value="MatE"/>
    <property type="match status" value="2"/>
</dbReference>
<feature type="transmembrane region" description="Helical" evidence="13">
    <location>
        <begin position="157"/>
        <end position="176"/>
    </location>
</feature>
<feature type="transmembrane region" description="Helical" evidence="13">
    <location>
        <begin position="270"/>
        <end position="293"/>
    </location>
</feature>
<dbReference type="PANTHER" id="PTHR43298:SF2">
    <property type="entry name" value="FMN_FAD EXPORTER YEEO-RELATED"/>
    <property type="match status" value="1"/>
</dbReference>
<organism evidence="14 15">
    <name type="scientific">Tessaracoccus lubricantis</name>
    <dbReference type="NCBI Taxonomy" id="545543"/>
    <lineage>
        <taxon>Bacteria</taxon>
        <taxon>Bacillati</taxon>
        <taxon>Actinomycetota</taxon>
        <taxon>Actinomycetes</taxon>
        <taxon>Propionibacteriales</taxon>
        <taxon>Propionibacteriaceae</taxon>
        <taxon>Tessaracoccus</taxon>
    </lineage>
</organism>
<evidence type="ECO:0000256" key="8">
    <source>
        <dbReference type="ARBA" id="ARBA00022692"/>
    </source>
</evidence>
<feature type="transmembrane region" description="Helical" evidence="13">
    <location>
        <begin position="126"/>
        <end position="145"/>
    </location>
</feature>
<dbReference type="EMBL" id="BAABLV010000013">
    <property type="protein sequence ID" value="GAA4893447.1"/>
    <property type="molecule type" value="Genomic_DNA"/>
</dbReference>
<feature type="transmembrane region" description="Helical" evidence="13">
    <location>
        <begin position="37"/>
        <end position="62"/>
    </location>
</feature>
<keyword evidence="15" id="KW-1185">Reference proteome</keyword>
<feature type="transmembrane region" description="Helical" evidence="13">
    <location>
        <begin position="83"/>
        <end position="106"/>
    </location>
</feature>
<keyword evidence="7" id="KW-1003">Cell membrane</keyword>
<feature type="transmembrane region" description="Helical" evidence="13">
    <location>
        <begin position="401"/>
        <end position="423"/>
    </location>
</feature>
<feature type="transmembrane region" description="Helical" evidence="13">
    <location>
        <begin position="340"/>
        <end position="361"/>
    </location>
</feature>
<reference evidence="15" key="1">
    <citation type="journal article" date="2019" name="Int. J. Syst. Evol. Microbiol.">
        <title>The Global Catalogue of Microorganisms (GCM) 10K type strain sequencing project: providing services to taxonomists for standard genome sequencing and annotation.</title>
        <authorList>
            <consortium name="The Broad Institute Genomics Platform"/>
            <consortium name="The Broad Institute Genome Sequencing Center for Infectious Disease"/>
            <person name="Wu L."/>
            <person name="Ma J."/>
        </authorList>
    </citation>
    <scope>NUCLEOTIDE SEQUENCE [LARGE SCALE GENOMIC DNA]</scope>
    <source>
        <strain evidence="15">JCM 19125</strain>
    </source>
</reference>
<evidence type="ECO:0000256" key="1">
    <source>
        <dbReference type="ARBA" id="ARBA00003408"/>
    </source>
</evidence>
<evidence type="ECO:0000256" key="6">
    <source>
        <dbReference type="ARBA" id="ARBA00022449"/>
    </source>
</evidence>
<dbReference type="RefSeq" id="WP_345579406.1">
    <property type="nucleotide sequence ID" value="NZ_BAABLV010000013.1"/>
</dbReference>
<name>A0ABP9F492_9ACTN</name>
<evidence type="ECO:0000256" key="7">
    <source>
        <dbReference type="ARBA" id="ARBA00022475"/>
    </source>
</evidence>
<evidence type="ECO:0000313" key="14">
    <source>
        <dbReference type="EMBL" id="GAA4893447.1"/>
    </source>
</evidence>
<evidence type="ECO:0000256" key="4">
    <source>
        <dbReference type="ARBA" id="ARBA00020268"/>
    </source>
</evidence>
<keyword evidence="11 13" id="KW-0472">Membrane</keyword>
<dbReference type="PIRSF" id="PIRSF006603">
    <property type="entry name" value="DinF"/>
    <property type="match status" value="1"/>
</dbReference>
<comment type="function">
    <text evidence="1">Multidrug efflux pump.</text>
</comment>
<proteinExistence type="inferred from homology"/>
<evidence type="ECO:0000256" key="10">
    <source>
        <dbReference type="ARBA" id="ARBA00023065"/>
    </source>
</evidence>
<evidence type="ECO:0000313" key="15">
    <source>
        <dbReference type="Proteomes" id="UP001501521"/>
    </source>
</evidence>
<feature type="transmembrane region" description="Helical" evidence="13">
    <location>
        <begin position="305"/>
        <end position="328"/>
    </location>
</feature>
<keyword evidence="8 13" id="KW-0812">Transmembrane</keyword>
<evidence type="ECO:0000256" key="5">
    <source>
        <dbReference type="ARBA" id="ARBA00022448"/>
    </source>
</evidence>
<evidence type="ECO:0000256" key="11">
    <source>
        <dbReference type="ARBA" id="ARBA00023136"/>
    </source>
</evidence>
<dbReference type="InterPro" id="IPR050222">
    <property type="entry name" value="MATE_MdtK"/>
</dbReference>
<dbReference type="Proteomes" id="UP001501521">
    <property type="component" value="Unassembled WGS sequence"/>
</dbReference>
<evidence type="ECO:0000256" key="12">
    <source>
        <dbReference type="ARBA" id="ARBA00031636"/>
    </source>
</evidence>
<dbReference type="PANTHER" id="PTHR43298">
    <property type="entry name" value="MULTIDRUG RESISTANCE PROTEIN NORM-RELATED"/>
    <property type="match status" value="1"/>
</dbReference>
<dbReference type="InterPro" id="IPR048279">
    <property type="entry name" value="MdtK-like"/>
</dbReference>
<dbReference type="InterPro" id="IPR002528">
    <property type="entry name" value="MATE_fam"/>
</dbReference>
<keyword evidence="6" id="KW-0050">Antiport</keyword>
<keyword evidence="5" id="KW-0813">Transport</keyword>
<feature type="transmembrane region" description="Helical" evidence="13">
    <location>
        <begin position="373"/>
        <end position="395"/>
    </location>
</feature>
<comment type="similarity">
    <text evidence="3">Belongs to the multi antimicrobial extrusion (MATE) (TC 2.A.66.1) family.</text>
</comment>
<accession>A0ABP9F492</accession>
<evidence type="ECO:0000256" key="3">
    <source>
        <dbReference type="ARBA" id="ARBA00010199"/>
    </source>
</evidence>
<evidence type="ECO:0000256" key="9">
    <source>
        <dbReference type="ARBA" id="ARBA00022989"/>
    </source>
</evidence>